<proteinExistence type="predicted"/>
<dbReference type="PANTHER" id="PTHR46112:SF2">
    <property type="entry name" value="XAA-PRO AMINOPEPTIDASE P-RELATED"/>
    <property type="match status" value="1"/>
</dbReference>
<organism evidence="2 3">
    <name type="scientific">Undibacterium rugosum</name>
    <dbReference type="NCBI Taxonomy" id="2762291"/>
    <lineage>
        <taxon>Bacteria</taxon>
        <taxon>Pseudomonadati</taxon>
        <taxon>Pseudomonadota</taxon>
        <taxon>Betaproteobacteria</taxon>
        <taxon>Burkholderiales</taxon>
        <taxon>Oxalobacteraceae</taxon>
        <taxon>Undibacterium</taxon>
    </lineage>
</organism>
<reference evidence="2" key="1">
    <citation type="submission" date="2020-08" db="EMBL/GenBank/DDBJ databases">
        <title>Novel species isolated from subtropical streams in China.</title>
        <authorList>
            <person name="Lu H."/>
        </authorList>
    </citation>
    <scope>NUCLEOTIDE SEQUENCE</scope>
    <source>
        <strain evidence="2">CY7W</strain>
    </source>
</reference>
<accession>A0A923KWG7</accession>
<evidence type="ECO:0000259" key="1">
    <source>
        <dbReference type="Pfam" id="PF00557"/>
    </source>
</evidence>
<dbReference type="RefSeq" id="WP_186882081.1">
    <property type="nucleotide sequence ID" value="NZ_JACOGG010000016.1"/>
</dbReference>
<dbReference type="AlphaFoldDB" id="A0A923KWG7"/>
<name>A0A923KWG7_9BURK</name>
<dbReference type="EMBL" id="JACOGG010000016">
    <property type="protein sequence ID" value="MBC3936532.1"/>
    <property type="molecule type" value="Genomic_DNA"/>
</dbReference>
<dbReference type="CDD" id="cd01066">
    <property type="entry name" value="APP_MetAP"/>
    <property type="match status" value="1"/>
</dbReference>
<sequence>MPSEQNIARQRTVQNAARSAMAALTALIDAGDSEQTIADKAKNLLRQQGYTDTWYYDCHALVLLGSRSCMSVSGKTYQAQTEPVGQTNLITVDLSPLDEECWGDFARSFVVENGRVISQPQSLEFQNGLRFVQAMQTHLLRIARPDYTFGQLFDWANLRIRQSGFVNLDYRNNVGHSIATSRENRQFIEANNEAPLSSVDFFSFEPFVRLKGGHWGFKHEGIFFFNQAGLLEEL</sequence>
<dbReference type="Proteomes" id="UP000612361">
    <property type="component" value="Unassembled WGS sequence"/>
</dbReference>
<evidence type="ECO:0000313" key="2">
    <source>
        <dbReference type="EMBL" id="MBC3936532.1"/>
    </source>
</evidence>
<dbReference type="InterPro" id="IPR036005">
    <property type="entry name" value="Creatinase/aminopeptidase-like"/>
</dbReference>
<keyword evidence="3" id="KW-1185">Reference proteome</keyword>
<evidence type="ECO:0000313" key="3">
    <source>
        <dbReference type="Proteomes" id="UP000612361"/>
    </source>
</evidence>
<gene>
    <name evidence="2" type="ORF">H8K47_14270</name>
</gene>
<dbReference type="Gene3D" id="3.90.230.10">
    <property type="entry name" value="Creatinase/methionine aminopeptidase superfamily"/>
    <property type="match status" value="1"/>
</dbReference>
<dbReference type="InterPro" id="IPR050659">
    <property type="entry name" value="Peptidase_M24B"/>
</dbReference>
<dbReference type="SUPFAM" id="SSF55920">
    <property type="entry name" value="Creatinase/aminopeptidase"/>
    <property type="match status" value="1"/>
</dbReference>
<dbReference type="Pfam" id="PF00557">
    <property type="entry name" value="Peptidase_M24"/>
    <property type="match status" value="1"/>
</dbReference>
<protein>
    <submittedName>
        <fullName evidence="2">M24 family metallopeptidase</fullName>
    </submittedName>
</protein>
<comment type="caution">
    <text evidence="2">The sequence shown here is derived from an EMBL/GenBank/DDBJ whole genome shotgun (WGS) entry which is preliminary data.</text>
</comment>
<feature type="domain" description="Peptidase M24" evidence="1">
    <location>
        <begin position="11"/>
        <end position="211"/>
    </location>
</feature>
<dbReference type="InterPro" id="IPR000994">
    <property type="entry name" value="Pept_M24"/>
</dbReference>
<dbReference type="PANTHER" id="PTHR46112">
    <property type="entry name" value="AMINOPEPTIDASE"/>
    <property type="match status" value="1"/>
</dbReference>